<evidence type="ECO:0000256" key="3">
    <source>
        <dbReference type="ARBA" id="ARBA00022691"/>
    </source>
</evidence>
<evidence type="ECO:0000256" key="1">
    <source>
        <dbReference type="ARBA" id="ARBA00022603"/>
    </source>
</evidence>
<evidence type="ECO:0000259" key="4">
    <source>
        <dbReference type="Pfam" id="PF13649"/>
    </source>
</evidence>
<evidence type="ECO:0000313" key="5">
    <source>
        <dbReference type="EMBL" id="KAA0022317.1"/>
    </source>
</evidence>
<dbReference type="CDD" id="cd02440">
    <property type="entry name" value="AdoMet_MTases"/>
    <property type="match status" value="1"/>
</dbReference>
<dbReference type="Gene3D" id="3.40.50.150">
    <property type="entry name" value="Vaccinia Virus protein VP39"/>
    <property type="match status" value="1"/>
</dbReference>
<accession>A0A5A7SBV4</accession>
<keyword evidence="3" id="KW-0949">S-adenosyl-L-methionine</keyword>
<reference evidence="5 6" key="1">
    <citation type="submission" date="2019-07" db="EMBL/GenBank/DDBJ databases">
        <title>Rhodococcus cavernicolus sp. nov., isolated from a cave.</title>
        <authorList>
            <person name="Lee S.D."/>
        </authorList>
    </citation>
    <scope>NUCLEOTIDE SEQUENCE [LARGE SCALE GENOMIC DNA]</scope>
    <source>
        <strain evidence="5 6">C1-24</strain>
    </source>
</reference>
<dbReference type="PANTHER" id="PTHR43591:SF24">
    <property type="entry name" value="2-METHOXY-6-POLYPRENYL-1,4-BENZOQUINOL METHYLASE, MITOCHONDRIAL"/>
    <property type="match status" value="1"/>
</dbReference>
<dbReference type="InterPro" id="IPR029063">
    <property type="entry name" value="SAM-dependent_MTases_sf"/>
</dbReference>
<sequence>MTSSDLAAVFDASSSYFAKVTPQVWGPAGQSLVFALRLQPGDTVLDVCCGAGASALPAAAAVGPTGRVHAIDLADDLLEEGRLIASDRALQNIDFVHADVTTWEPPSSVPDAGYAALASSFGVFFLPHMDAAVSRLLRLVRPGGGFGVTVWRSGALDRFAAAYYEVIGRHQANSATGTPVPPTRHVETPKEAAERIDNPEKLAAWLTDLGAASVAVTVLSNLIPATEQFAWDLVLGSGFRAPLDQMNDDTVVAVRSDFLELITDRGIHTVDATALVGTGVITGWRGGED</sequence>
<keyword evidence="6" id="KW-1185">Reference proteome</keyword>
<dbReference type="SUPFAM" id="SSF53335">
    <property type="entry name" value="S-adenosyl-L-methionine-dependent methyltransferases"/>
    <property type="match status" value="1"/>
</dbReference>
<keyword evidence="2 5" id="KW-0808">Transferase</keyword>
<dbReference type="GO" id="GO:0008168">
    <property type="term" value="F:methyltransferase activity"/>
    <property type="evidence" value="ECO:0007669"/>
    <property type="project" value="UniProtKB-KW"/>
</dbReference>
<evidence type="ECO:0000313" key="6">
    <source>
        <dbReference type="Proteomes" id="UP000322244"/>
    </source>
</evidence>
<dbReference type="Proteomes" id="UP000322244">
    <property type="component" value="Unassembled WGS sequence"/>
</dbReference>
<comment type="caution">
    <text evidence="5">The sequence shown here is derived from an EMBL/GenBank/DDBJ whole genome shotgun (WGS) entry which is preliminary data.</text>
</comment>
<proteinExistence type="predicted"/>
<dbReference type="OrthoDB" id="7032234at2"/>
<dbReference type="GO" id="GO:0032259">
    <property type="term" value="P:methylation"/>
    <property type="evidence" value="ECO:0007669"/>
    <property type="project" value="UniProtKB-KW"/>
</dbReference>
<dbReference type="RefSeq" id="WP_149431078.1">
    <property type="nucleotide sequence ID" value="NZ_VLNY01000006.1"/>
</dbReference>
<dbReference type="EMBL" id="VLNY01000006">
    <property type="protein sequence ID" value="KAA0022317.1"/>
    <property type="molecule type" value="Genomic_DNA"/>
</dbReference>
<dbReference type="AlphaFoldDB" id="A0A5A7SBV4"/>
<evidence type="ECO:0000256" key="2">
    <source>
        <dbReference type="ARBA" id="ARBA00022679"/>
    </source>
</evidence>
<dbReference type="Pfam" id="PF13649">
    <property type="entry name" value="Methyltransf_25"/>
    <property type="match status" value="1"/>
</dbReference>
<name>A0A5A7SBV4_9NOCA</name>
<keyword evidence="1 5" id="KW-0489">Methyltransferase</keyword>
<dbReference type="InterPro" id="IPR041698">
    <property type="entry name" value="Methyltransf_25"/>
</dbReference>
<protein>
    <submittedName>
        <fullName evidence="5">Methyltransferase domain-containing protein</fullName>
    </submittedName>
</protein>
<dbReference type="PROSITE" id="PS51608">
    <property type="entry name" value="SAM_MT_UBIE"/>
    <property type="match status" value="1"/>
</dbReference>
<dbReference type="PANTHER" id="PTHR43591">
    <property type="entry name" value="METHYLTRANSFERASE"/>
    <property type="match status" value="1"/>
</dbReference>
<dbReference type="InterPro" id="IPR004033">
    <property type="entry name" value="UbiE/COQ5_MeTrFase"/>
</dbReference>
<gene>
    <name evidence="5" type="ORF">FOY51_15205</name>
</gene>
<feature type="domain" description="Methyltransferase" evidence="4">
    <location>
        <begin position="44"/>
        <end position="144"/>
    </location>
</feature>
<organism evidence="5 6">
    <name type="scientific">Antrihabitans cavernicola</name>
    <dbReference type="NCBI Taxonomy" id="2495913"/>
    <lineage>
        <taxon>Bacteria</taxon>
        <taxon>Bacillati</taxon>
        <taxon>Actinomycetota</taxon>
        <taxon>Actinomycetes</taxon>
        <taxon>Mycobacteriales</taxon>
        <taxon>Nocardiaceae</taxon>
        <taxon>Antrihabitans</taxon>
    </lineage>
</organism>